<name>A0A7K3NKQ7_9BACT</name>
<dbReference type="Gene3D" id="3.30.565.10">
    <property type="entry name" value="Histidine kinase-like ATPase, C-terminal domain"/>
    <property type="match status" value="1"/>
</dbReference>
<feature type="domain" description="Histidine kinase" evidence="6">
    <location>
        <begin position="626"/>
        <end position="847"/>
    </location>
</feature>
<dbReference type="NCBIfam" id="TIGR00229">
    <property type="entry name" value="sensory_box"/>
    <property type="match status" value="3"/>
</dbReference>
<dbReference type="Pfam" id="PF00072">
    <property type="entry name" value="Response_reg"/>
    <property type="match status" value="1"/>
</dbReference>
<dbReference type="PROSITE" id="PS50112">
    <property type="entry name" value="PAS"/>
    <property type="match status" value="2"/>
</dbReference>
<dbReference type="InterPro" id="IPR011006">
    <property type="entry name" value="CheY-like_superfamily"/>
</dbReference>
<dbReference type="InterPro" id="IPR000700">
    <property type="entry name" value="PAS-assoc_C"/>
</dbReference>
<dbReference type="SUPFAM" id="SSF52172">
    <property type="entry name" value="CheY-like"/>
    <property type="match status" value="1"/>
</dbReference>
<dbReference type="AlphaFoldDB" id="A0A7K3NKQ7"/>
<dbReference type="SMART" id="SM00448">
    <property type="entry name" value="REC"/>
    <property type="match status" value="1"/>
</dbReference>
<dbReference type="PROSITE" id="PS50109">
    <property type="entry name" value="HIS_KIN"/>
    <property type="match status" value="1"/>
</dbReference>
<dbReference type="InterPro" id="IPR036097">
    <property type="entry name" value="HisK_dim/P_sf"/>
</dbReference>
<dbReference type="FunFam" id="3.30.565.10:FF:000010">
    <property type="entry name" value="Sensor histidine kinase RcsC"/>
    <property type="match status" value="1"/>
</dbReference>
<dbReference type="PANTHER" id="PTHR45339">
    <property type="entry name" value="HYBRID SIGNAL TRANSDUCTION HISTIDINE KINASE J"/>
    <property type="match status" value="1"/>
</dbReference>
<feature type="domain" description="PAC" evidence="9">
    <location>
        <begin position="297"/>
        <end position="350"/>
    </location>
</feature>
<feature type="modified residue" description="4-aspartylphosphate" evidence="4">
    <location>
        <position position="920"/>
    </location>
</feature>
<evidence type="ECO:0000256" key="3">
    <source>
        <dbReference type="ARBA" id="ARBA00022553"/>
    </source>
</evidence>
<dbReference type="SMART" id="SM00388">
    <property type="entry name" value="HisKA"/>
    <property type="match status" value="1"/>
</dbReference>
<dbReference type="RefSeq" id="WP_163301748.1">
    <property type="nucleotide sequence ID" value="NZ_JAAGRQ010000025.1"/>
</dbReference>
<dbReference type="SUPFAM" id="SSF47384">
    <property type="entry name" value="Homodimeric domain of signal transducing histidine kinase"/>
    <property type="match status" value="1"/>
</dbReference>
<dbReference type="CDD" id="cd16922">
    <property type="entry name" value="HATPase_EvgS-ArcB-TorS-like"/>
    <property type="match status" value="1"/>
</dbReference>
<dbReference type="SUPFAM" id="SSF55874">
    <property type="entry name" value="ATPase domain of HSP90 chaperone/DNA topoisomerase II/histidine kinase"/>
    <property type="match status" value="1"/>
</dbReference>
<evidence type="ECO:0000259" key="6">
    <source>
        <dbReference type="PROSITE" id="PS50109"/>
    </source>
</evidence>
<evidence type="ECO:0000313" key="11">
    <source>
        <dbReference type="Proteomes" id="UP000469724"/>
    </source>
</evidence>
<dbReference type="PROSITE" id="PS50113">
    <property type="entry name" value="PAC"/>
    <property type="match status" value="3"/>
</dbReference>
<comment type="caution">
    <text evidence="10">The sequence shown here is derived from an EMBL/GenBank/DDBJ whole genome shotgun (WGS) entry which is preliminary data.</text>
</comment>
<keyword evidence="3 4" id="KW-0597">Phosphoprotein</keyword>
<protein>
    <recommendedName>
        <fullName evidence="2">histidine kinase</fullName>
        <ecNumber evidence="2">2.7.13.3</ecNumber>
    </recommendedName>
</protein>
<dbReference type="CDD" id="cd17546">
    <property type="entry name" value="REC_hyHK_CKI1_RcsC-like"/>
    <property type="match status" value="1"/>
</dbReference>
<organism evidence="10 11">
    <name type="scientific">Desulfolutivibrio sulfodismutans</name>
    <dbReference type="NCBI Taxonomy" id="63561"/>
    <lineage>
        <taxon>Bacteria</taxon>
        <taxon>Pseudomonadati</taxon>
        <taxon>Thermodesulfobacteriota</taxon>
        <taxon>Desulfovibrionia</taxon>
        <taxon>Desulfovibrionales</taxon>
        <taxon>Desulfovibrionaceae</taxon>
        <taxon>Desulfolutivibrio</taxon>
    </lineage>
</organism>
<dbReference type="SUPFAM" id="SSF55785">
    <property type="entry name" value="PYP-like sensor domain (PAS domain)"/>
    <property type="match status" value="3"/>
</dbReference>
<dbReference type="InterPro" id="IPR013656">
    <property type="entry name" value="PAS_4"/>
</dbReference>
<evidence type="ECO:0000313" key="10">
    <source>
        <dbReference type="EMBL" id="NDY56697.1"/>
    </source>
</evidence>
<dbReference type="GO" id="GO:0000155">
    <property type="term" value="F:phosphorelay sensor kinase activity"/>
    <property type="evidence" value="ECO:0007669"/>
    <property type="project" value="InterPro"/>
</dbReference>
<dbReference type="PRINTS" id="PR00344">
    <property type="entry name" value="BCTRLSENSOR"/>
</dbReference>
<dbReference type="PANTHER" id="PTHR45339:SF5">
    <property type="entry name" value="HISTIDINE KINASE"/>
    <property type="match status" value="1"/>
</dbReference>
<dbReference type="CDD" id="cd00130">
    <property type="entry name" value="PAS"/>
    <property type="match status" value="2"/>
</dbReference>
<evidence type="ECO:0000256" key="1">
    <source>
        <dbReference type="ARBA" id="ARBA00000085"/>
    </source>
</evidence>
<dbReference type="EMBL" id="JAAGRQ010000025">
    <property type="protein sequence ID" value="NDY56697.1"/>
    <property type="molecule type" value="Genomic_DNA"/>
</dbReference>
<dbReference type="SMART" id="SM00387">
    <property type="entry name" value="HATPase_c"/>
    <property type="match status" value="1"/>
</dbReference>
<evidence type="ECO:0000259" key="9">
    <source>
        <dbReference type="PROSITE" id="PS50113"/>
    </source>
</evidence>
<dbReference type="InterPro" id="IPR000014">
    <property type="entry name" value="PAS"/>
</dbReference>
<dbReference type="InterPro" id="IPR005467">
    <property type="entry name" value="His_kinase_dom"/>
</dbReference>
<dbReference type="InterPro" id="IPR003594">
    <property type="entry name" value="HATPase_dom"/>
</dbReference>
<dbReference type="Pfam" id="PF08447">
    <property type="entry name" value="PAS_3"/>
    <property type="match status" value="1"/>
</dbReference>
<keyword evidence="11" id="KW-1185">Reference proteome</keyword>
<feature type="domain" description="PAC" evidence="9">
    <location>
        <begin position="556"/>
        <end position="608"/>
    </location>
</feature>
<accession>A0A7K3NKQ7</accession>
<evidence type="ECO:0000259" key="7">
    <source>
        <dbReference type="PROSITE" id="PS50110"/>
    </source>
</evidence>
<evidence type="ECO:0000259" key="8">
    <source>
        <dbReference type="PROSITE" id="PS50112"/>
    </source>
</evidence>
<comment type="catalytic activity">
    <reaction evidence="1">
        <text>ATP + protein L-histidine = ADP + protein N-phospho-L-histidine.</text>
        <dbReference type="EC" id="2.7.13.3"/>
    </reaction>
</comment>
<dbReference type="InterPro" id="IPR013655">
    <property type="entry name" value="PAS_fold_3"/>
</dbReference>
<feature type="domain" description="PAS" evidence="8">
    <location>
        <begin position="351"/>
        <end position="424"/>
    </location>
</feature>
<feature type="domain" description="PAC" evidence="9">
    <location>
        <begin position="429"/>
        <end position="481"/>
    </location>
</feature>
<dbReference type="Gene3D" id="3.30.450.20">
    <property type="entry name" value="PAS domain"/>
    <property type="match status" value="3"/>
</dbReference>
<dbReference type="InterPro" id="IPR004358">
    <property type="entry name" value="Sig_transdc_His_kin-like_C"/>
</dbReference>
<dbReference type="InterPro" id="IPR003661">
    <property type="entry name" value="HisK_dim/P_dom"/>
</dbReference>
<keyword evidence="5" id="KW-0812">Transmembrane</keyword>
<keyword evidence="5" id="KW-0472">Membrane</keyword>
<keyword evidence="5" id="KW-1133">Transmembrane helix</keyword>
<reference evidence="10 11" key="1">
    <citation type="submission" date="2020-02" db="EMBL/GenBank/DDBJ databases">
        <title>Comparative genomics of sulfur disproportionating microorganisms.</title>
        <authorList>
            <person name="Ward L.M."/>
            <person name="Bertran E."/>
            <person name="Johnston D.T."/>
        </authorList>
    </citation>
    <scope>NUCLEOTIDE SEQUENCE [LARGE SCALE GENOMIC DNA]</scope>
    <source>
        <strain evidence="10 11">DSM 3696</strain>
    </source>
</reference>
<sequence>MSLKKIASTLREALLSGDVSFYAVIAVTALSGTLFWFASDARRESFHTSLPVIENLQRARIEALKGALATQRSLAGEEGVSLAARDAFFEQAARRIREVAASLNAAGDGMAGDQTVLNDDLHRFESLITDMARLSARRTTPEGRADPALALELRSIYAALEGLGDELERGARARFAALAARQDAFTTSLLVSWICFLLLLAAFIGATGRTRRKNEALLRESEARWQYALEGAGDGVWDWDVQTGAVNLSRRWKEMLGFAPAELPDTYETWQNLVHPDDLAMAEGRLTAHIRGETPDYTAEFRMRCKDGSYKWILDRGRIVARDDTGQTQRMIGTHADISSLKTAQEALRKSREDLAVTLRSIGDAVMATDAQGRITRMNPTAERLTGWPADQAAGKPLEEVFAIVDTLSRKPCPGIVDRVMRSGEVIGLANHTSLLSRDGREHQIADSAAPIHDDTGAVVGVVLVFSDVTAQYAAREEMRHSEERFRTAVREAPFPIMIHAESGQVYSVNRAFTAQSGYSLADLPHLDAFATRVTCADPSLTGLAGFPPCPSEPGRTIQCRILCKDGTDQFWEVACAPLGAMPDGQSGIITMAMDVTARKAAEESLVAAKLQADAANRSKSEFLANMSHEIRTPLNGILGMLQLLTLTKPTGEQNEYIAMAVKSGQRLTALLSDILDLSRIEAGKLTITQAEFALDDLLAGVREAIAPACRERGLALEIRAAQGDSRLRGDELRIRQILVNLAGNAVKYTEAGHIRVETSVLPGRTPGLATLLFMVEDTGVGIADDQMERIFETFTQVEGAYTRRHQGAGLGLSIVRRLALAMNGSVCVESEPGAGTTLYCAVECRRVDSALQAAAAGRAAAFAPAAGIRRILVAEDDPVSRKGLVRMLEKMGYLASGAQNGQEALEALTREDFDLILMDVQMPVLDGVEATRRIRTEPGFAAAADIPIVALTAYAMTGDRETFLAAGMNAYLAKPFEMDDLHTILASILKAEGS</sequence>
<dbReference type="Pfam" id="PF08448">
    <property type="entry name" value="PAS_4"/>
    <property type="match status" value="1"/>
</dbReference>
<dbReference type="InterPro" id="IPR001610">
    <property type="entry name" value="PAC"/>
</dbReference>
<proteinExistence type="predicted"/>
<dbReference type="CDD" id="cd00082">
    <property type="entry name" value="HisKA"/>
    <property type="match status" value="1"/>
</dbReference>
<feature type="transmembrane region" description="Helical" evidence="5">
    <location>
        <begin position="184"/>
        <end position="206"/>
    </location>
</feature>
<dbReference type="Gene3D" id="1.10.287.130">
    <property type="match status" value="1"/>
</dbReference>
<dbReference type="Pfam" id="PF02518">
    <property type="entry name" value="HATPase_c"/>
    <property type="match status" value="1"/>
</dbReference>
<dbReference type="SMART" id="SM00086">
    <property type="entry name" value="PAC"/>
    <property type="match status" value="3"/>
</dbReference>
<evidence type="ECO:0000256" key="5">
    <source>
        <dbReference type="SAM" id="Phobius"/>
    </source>
</evidence>
<gene>
    <name evidence="10" type="ORF">G3N56_08065</name>
</gene>
<dbReference type="PROSITE" id="PS50110">
    <property type="entry name" value="RESPONSE_REGULATORY"/>
    <property type="match status" value="1"/>
</dbReference>
<dbReference type="InterPro" id="IPR035965">
    <property type="entry name" value="PAS-like_dom_sf"/>
</dbReference>
<dbReference type="Gene3D" id="3.40.50.2300">
    <property type="match status" value="1"/>
</dbReference>
<dbReference type="InterPro" id="IPR036890">
    <property type="entry name" value="HATPase_C_sf"/>
</dbReference>
<feature type="domain" description="PAS" evidence="8">
    <location>
        <begin position="221"/>
        <end position="293"/>
    </location>
</feature>
<dbReference type="Pfam" id="PF00512">
    <property type="entry name" value="HisKA"/>
    <property type="match status" value="1"/>
</dbReference>
<dbReference type="SMART" id="SM00091">
    <property type="entry name" value="PAS"/>
    <property type="match status" value="3"/>
</dbReference>
<feature type="transmembrane region" description="Helical" evidence="5">
    <location>
        <begin position="20"/>
        <end position="38"/>
    </location>
</feature>
<dbReference type="Proteomes" id="UP000469724">
    <property type="component" value="Unassembled WGS sequence"/>
</dbReference>
<feature type="domain" description="Response regulatory" evidence="7">
    <location>
        <begin position="871"/>
        <end position="990"/>
    </location>
</feature>
<dbReference type="EC" id="2.7.13.3" evidence="2"/>
<evidence type="ECO:0000256" key="2">
    <source>
        <dbReference type="ARBA" id="ARBA00012438"/>
    </source>
</evidence>
<evidence type="ECO:0000256" key="4">
    <source>
        <dbReference type="PROSITE-ProRule" id="PRU00169"/>
    </source>
</evidence>
<dbReference type="InterPro" id="IPR001789">
    <property type="entry name" value="Sig_transdc_resp-reg_receiver"/>
</dbReference>